<evidence type="ECO:0000256" key="5">
    <source>
        <dbReference type="PROSITE-ProRule" id="PRU00335"/>
    </source>
</evidence>
<keyword evidence="4" id="KW-0804">Transcription</keyword>
<comment type="caution">
    <text evidence="7">The sequence shown here is derived from an EMBL/GenBank/DDBJ whole genome shotgun (WGS) entry which is preliminary data.</text>
</comment>
<keyword evidence="3 5" id="KW-0238">DNA-binding</keyword>
<evidence type="ECO:0000313" key="8">
    <source>
        <dbReference type="Proteomes" id="UP000579945"/>
    </source>
</evidence>
<dbReference type="InterPro" id="IPR050109">
    <property type="entry name" value="HTH-type_TetR-like_transc_reg"/>
</dbReference>
<protein>
    <submittedName>
        <fullName evidence="7">AcrR family transcriptional regulator</fullName>
    </submittedName>
</protein>
<evidence type="ECO:0000256" key="4">
    <source>
        <dbReference type="ARBA" id="ARBA00023163"/>
    </source>
</evidence>
<dbReference type="GO" id="GO:0003700">
    <property type="term" value="F:DNA-binding transcription factor activity"/>
    <property type="evidence" value="ECO:0007669"/>
    <property type="project" value="TreeGrafter"/>
</dbReference>
<dbReference type="SUPFAM" id="SSF46689">
    <property type="entry name" value="Homeodomain-like"/>
    <property type="match status" value="1"/>
</dbReference>
<evidence type="ECO:0000259" key="6">
    <source>
        <dbReference type="PROSITE" id="PS50977"/>
    </source>
</evidence>
<proteinExistence type="predicted"/>
<name>A0A7W5Y4Y2_9ACTN</name>
<dbReference type="RefSeq" id="WP_183642933.1">
    <property type="nucleotide sequence ID" value="NZ_BAAAXX010000169.1"/>
</dbReference>
<organism evidence="7 8">
    <name type="scientific">Nonomuraea dietziae</name>
    <dbReference type="NCBI Taxonomy" id="65515"/>
    <lineage>
        <taxon>Bacteria</taxon>
        <taxon>Bacillati</taxon>
        <taxon>Actinomycetota</taxon>
        <taxon>Actinomycetes</taxon>
        <taxon>Streptosporangiales</taxon>
        <taxon>Streptosporangiaceae</taxon>
        <taxon>Nonomuraea</taxon>
    </lineage>
</organism>
<dbReference type="GO" id="GO:0000976">
    <property type="term" value="F:transcription cis-regulatory region binding"/>
    <property type="evidence" value="ECO:0007669"/>
    <property type="project" value="TreeGrafter"/>
</dbReference>
<evidence type="ECO:0000313" key="7">
    <source>
        <dbReference type="EMBL" id="MBB3724671.1"/>
    </source>
</evidence>
<dbReference type="PROSITE" id="PS50977">
    <property type="entry name" value="HTH_TETR_2"/>
    <property type="match status" value="1"/>
</dbReference>
<accession>A0A7W5Y4Y2</accession>
<keyword evidence="1" id="KW-0678">Repressor</keyword>
<evidence type="ECO:0000256" key="2">
    <source>
        <dbReference type="ARBA" id="ARBA00023015"/>
    </source>
</evidence>
<dbReference type="GeneID" id="95387157"/>
<dbReference type="InterPro" id="IPR001647">
    <property type="entry name" value="HTH_TetR"/>
</dbReference>
<dbReference type="PANTHER" id="PTHR30055">
    <property type="entry name" value="HTH-TYPE TRANSCRIPTIONAL REGULATOR RUTR"/>
    <property type="match status" value="1"/>
</dbReference>
<sequence length="198" mass="20948">MAKLGDRPSSVRGDRRREQLVDAAVALLCEGGWPAVTTRGVAERADTNPGLIHYHFGGLPGLHAAIAGRAGDLVINPLVTELLAAVDERAALASARRLLPAATGDGQTTRLAVELIVGATRDPALGEVLKDQLREARGQIADRVGQLHPDWPPARLTGVATLIAALIDGLMLHHMLDRDLPVGEALAAVEDLLEEERA</sequence>
<dbReference type="EMBL" id="JACIBV010000001">
    <property type="protein sequence ID" value="MBB3724671.1"/>
    <property type="molecule type" value="Genomic_DNA"/>
</dbReference>
<keyword evidence="2" id="KW-0805">Transcription regulation</keyword>
<dbReference type="Pfam" id="PF00440">
    <property type="entry name" value="TetR_N"/>
    <property type="match status" value="1"/>
</dbReference>
<reference evidence="7 8" key="1">
    <citation type="submission" date="2020-08" db="EMBL/GenBank/DDBJ databases">
        <title>Sequencing the genomes of 1000 actinobacteria strains.</title>
        <authorList>
            <person name="Klenk H.-P."/>
        </authorList>
    </citation>
    <scope>NUCLEOTIDE SEQUENCE [LARGE SCALE GENOMIC DNA]</scope>
    <source>
        <strain evidence="7 8">DSM 44320</strain>
    </source>
</reference>
<feature type="domain" description="HTH tetR-type" evidence="6">
    <location>
        <begin position="14"/>
        <end position="74"/>
    </location>
</feature>
<keyword evidence="8" id="KW-1185">Reference proteome</keyword>
<dbReference type="Proteomes" id="UP000579945">
    <property type="component" value="Unassembled WGS sequence"/>
</dbReference>
<dbReference type="PANTHER" id="PTHR30055:SF234">
    <property type="entry name" value="HTH-TYPE TRANSCRIPTIONAL REGULATOR BETI"/>
    <property type="match status" value="1"/>
</dbReference>
<dbReference type="InterPro" id="IPR039538">
    <property type="entry name" value="BetI_C"/>
</dbReference>
<feature type="DNA-binding region" description="H-T-H motif" evidence="5">
    <location>
        <begin position="37"/>
        <end position="56"/>
    </location>
</feature>
<evidence type="ECO:0000256" key="1">
    <source>
        <dbReference type="ARBA" id="ARBA00022491"/>
    </source>
</evidence>
<gene>
    <name evidence="7" type="ORF">FHR33_000531</name>
</gene>
<dbReference type="InterPro" id="IPR036271">
    <property type="entry name" value="Tet_transcr_reg_TetR-rel_C_sf"/>
</dbReference>
<evidence type="ECO:0000256" key="3">
    <source>
        <dbReference type="ARBA" id="ARBA00023125"/>
    </source>
</evidence>
<dbReference type="AlphaFoldDB" id="A0A7W5Y4Y2"/>
<dbReference type="SUPFAM" id="SSF48498">
    <property type="entry name" value="Tetracyclin repressor-like, C-terminal domain"/>
    <property type="match status" value="1"/>
</dbReference>
<dbReference type="InterPro" id="IPR009057">
    <property type="entry name" value="Homeodomain-like_sf"/>
</dbReference>
<dbReference type="Pfam" id="PF13977">
    <property type="entry name" value="TetR_C_6"/>
    <property type="match status" value="1"/>
</dbReference>
<dbReference type="Gene3D" id="1.10.357.10">
    <property type="entry name" value="Tetracycline Repressor, domain 2"/>
    <property type="match status" value="1"/>
</dbReference>